<accession>A0A164YGN2</accession>
<name>A0A164YGN2_9AGAM</name>
<organism evidence="2 3">
    <name type="scientific">Sistotremastrum niveocremeum HHB9708</name>
    <dbReference type="NCBI Taxonomy" id="1314777"/>
    <lineage>
        <taxon>Eukaryota</taxon>
        <taxon>Fungi</taxon>
        <taxon>Dikarya</taxon>
        <taxon>Basidiomycota</taxon>
        <taxon>Agaricomycotina</taxon>
        <taxon>Agaricomycetes</taxon>
        <taxon>Sistotremastrales</taxon>
        <taxon>Sistotremastraceae</taxon>
        <taxon>Sertulicium</taxon>
        <taxon>Sertulicium niveocremeum</taxon>
    </lineage>
</organism>
<dbReference type="PROSITE" id="PS50011">
    <property type="entry name" value="PROTEIN_KINASE_DOM"/>
    <property type="match status" value="1"/>
</dbReference>
<dbReference type="SMART" id="SM00220">
    <property type="entry name" value="S_TKc"/>
    <property type="match status" value="1"/>
</dbReference>
<reference evidence="2 3" key="1">
    <citation type="journal article" date="2016" name="Mol. Biol. Evol.">
        <title>Comparative Genomics of Early-Diverging Mushroom-Forming Fungi Provides Insights into the Origins of Lignocellulose Decay Capabilities.</title>
        <authorList>
            <person name="Nagy L.G."/>
            <person name="Riley R."/>
            <person name="Tritt A."/>
            <person name="Adam C."/>
            <person name="Daum C."/>
            <person name="Floudas D."/>
            <person name="Sun H."/>
            <person name="Yadav J.S."/>
            <person name="Pangilinan J."/>
            <person name="Larsson K.H."/>
            <person name="Matsuura K."/>
            <person name="Barry K."/>
            <person name="Labutti K."/>
            <person name="Kuo R."/>
            <person name="Ohm R.A."/>
            <person name="Bhattacharya S.S."/>
            <person name="Shirouzu T."/>
            <person name="Yoshinaga Y."/>
            <person name="Martin F.M."/>
            <person name="Grigoriev I.V."/>
            <person name="Hibbett D.S."/>
        </authorList>
    </citation>
    <scope>NUCLEOTIDE SEQUENCE [LARGE SCALE GENOMIC DNA]</scope>
    <source>
        <strain evidence="2 3">HHB9708</strain>
    </source>
</reference>
<dbReference type="EMBL" id="KV419398">
    <property type="protein sequence ID" value="KZS96899.1"/>
    <property type="molecule type" value="Genomic_DNA"/>
</dbReference>
<dbReference type="OrthoDB" id="5987198at2759"/>
<evidence type="ECO:0000259" key="1">
    <source>
        <dbReference type="PROSITE" id="PS50011"/>
    </source>
</evidence>
<gene>
    <name evidence="2" type="ORF">SISNIDRAFT_482676</name>
</gene>
<dbReference type="GO" id="GO:0004672">
    <property type="term" value="F:protein kinase activity"/>
    <property type="evidence" value="ECO:0007669"/>
    <property type="project" value="InterPro"/>
</dbReference>
<evidence type="ECO:0000313" key="2">
    <source>
        <dbReference type="EMBL" id="KZS96899.1"/>
    </source>
</evidence>
<sequence>MPAKADDSQKSVNEPSPFESLTRTETRWAHYQPWLKSIGYVLRARYQPGWKPSWLTSGLPEEQSEDSLVKGYTALVLDATLESTKQHVALKLVPTHTRELPIWQYLSSPEKLTDTRNHCVPILAVHPLPDTDDHVLLVMPLLLYYDIPRFETVGEILSCVYHLIQGLAYLHEHNVAHLDICGQNILQDPGTKFFPKGFHPVRPTVYVPDPNSPKLAPSPDRSSRTLANVKYYFIDFGESVMFESEGDRHHITGSVGHHLDIPDFANGNSYDPFCLDIRALAETFYSGPLKRYSGLDILNPLISSMRHDDPSQRPTATEALSHILNVIKSETAASLRQPLQDRADSSKSVHPGVRERIFEARIKRIHPMQPPIPELAVDELEPVPLRLRLWNGIRHIF</sequence>
<dbReference type="AlphaFoldDB" id="A0A164YGN2"/>
<dbReference type="InterPro" id="IPR000719">
    <property type="entry name" value="Prot_kinase_dom"/>
</dbReference>
<dbReference type="STRING" id="1314777.A0A164YGN2"/>
<keyword evidence="3" id="KW-1185">Reference proteome</keyword>
<protein>
    <recommendedName>
        <fullName evidence="1">Protein kinase domain-containing protein</fullName>
    </recommendedName>
</protein>
<feature type="domain" description="Protein kinase" evidence="1">
    <location>
        <begin position="62"/>
        <end position="369"/>
    </location>
</feature>
<dbReference type="Proteomes" id="UP000076722">
    <property type="component" value="Unassembled WGS sequence"/>
</dbReference>
<dbReference type="GO" id="GO:0005524">
    <property type="term" value="F:ATP binding"/>
    <property type="evidence" value="ECO:0007669"/>
    <property type="project" value="InterPro"/>
</dbReference>
<dbReference type="SUPFAM" id="SSF56112">
    <property type="entry name" value="Protein kinase-like (PK-like)"/>
    <property type="match status" value="1"/>
</dbReference>
<proteinExistence type="predicted"/>
<dbReference type="Gene3D" id="1.10.510.10">
    <property type="entry name" value="Transferase(Phosphotransferase) domain 1"/>
    <property type="match status" value="1"/>
</dbReference>
<evidence type="ECO:0000313" key="3">
    <source>
        <dbReference type="Proteomes" id="UP000076722"/>
    </source>
</evidence>
<dbReference type="InterPro" id="IPR011009">
    <property type="entry name" value="Kinase-like_dom_sf"/>
</dbReference>